<feature type="domain" description="Flavodoxin-like" evidence="9">
    <location>
        <begin position="68"/>
        <end position="212"/>
    </location>
</feature>
<evidence type="ECO:0000256" key="1">
    <source>
        <dbReference type="ARBA" id="ARBA00001917"/>
    </source>
</evidence>
<feature type="domain" description="FAD-binding FR-type" evidence="10">
    <location>
        <begin position="261"/>
        <end position="489"/>
    </location>
</feature>
<dbReference type="RefSeq" id="XP_067755783.1">
    <property type="nucleotide sequence ID" value="XM_067899544.1"/>
</dbReference>
<dbReference type="Pfam" id="PF00667">
    <property type="entry name" value="FAD_binding_1"/>
    <property type="match status" value="1"/>
</dbReference>
<protein>
    <recommendedName>
        <fullName evidence="8">NADPH--hemoprotein reductase</fullName>
        <ecNumber evidence="8">1.6.2.4</ecNumber>
    </recommendedName>
</protein>
<comment type="caution">
    <text evidence="11">The sequence shown here is derived from an EMBL/GenBank/DDBJ whole genome shotgun (WGS) entry which is preliminary data.</text>
</comment>
<dbReference type="InterPro" id="IPR001709">
    <property type="entry name" value="Flavoprot_Pyr_Nucl_cyt_Rdtase"/>
</dbReference>
<evidence type="ECO:0000256" key="4">
    <source>
        <dbReference type="ARBA" id="ARBA00022643"/>
    </source>
</evidence>
<evidence type="ECO:0000313" key="12">
    <source>
        <dbReference type="Proteomes" id="UP000674318"/>
    </source>
</evidence>
<dbReference type="SUPFAM" id="SSF63380">
    <property type="entry name" value="Riboflavin synthase domain-like"/>
    <property type="match status" value="1"/>
</dbReference>
<evidence type="ECO:0000256" key="2">
    <source>
        <dbReference type="ARBA" id="ARBA00001974"/>
    </source>
</evidence>
<evidence type="ECO:0000256" key="3">
    <source>
        <dbReference type="ARBA" id="ARBA00022630"/>
    </source>
</evidence>
<evidence type="ECO:0000313" key="11">
    <source>
        <dbReference type="EMBL" id="KAG5500449.1"/>
    </source>
</evidence>
<evidence type="ECO:0000256" key="8">
    <source>
        <dbReference type="ARBA" id="ARBA00023797"/>
    </source>
</evidence>
<dbReference type="PRINTS" id="PR00371">
    <property type="entry name" value="FPNCR"/>
</dbReference>
<dbReference type="EC" id="1.6.2.4" evidence="8"/>
<evidence type="ECO:0000256" key="7">
    <source>
        <dbReference type="ARBA" id="ARBA00023002"/>
    </source>
</evidence>
<dbReference type="Gene3D" id="3.40.50.360">
    <property type="match status" value="1"/>
</dbReference>
<comment type="cofactor">
    <cofactor evidence="2">
        <name>FAD</name>
        <dbReference type="ChEBI" id="CHEBI:57692"/>
    </cofactor>
</comment>
<accession>A0A836L6S5</accession>
<dbReference type="GO" id="GO:0005829">
    <property type="term" value="C:cytosol"/>
    <property type="evidence" value="ECO:0007669"/>
    <property type="project" value="TreeGrafter"/>
</dbReference>
<reference evidence="11 12" key="1">
    <citation type="submission" date="2021-02" db="EMBL/GenBank/DDBJ databases">
        <title>Porcisia hertigi Genome sequencing and assembly.</title>
        <authorList>
            <person name="Almutairi H."/>
            <person name="Gatherer D."/>
        </authorList>
    </citation>
    <scope>NUCLEOTIDE SEQUENCE [LARGE SCALE GENOMIC DNA]</scope>
    <source>
        <strain evidence="11 12">C119</strain>
    </source>
</reference>
<dbReference type="Gene3D" id="1.20.990.10">
    <property type="entry name" value="NADPH-cytochrome p450 Reductase, Chain A, domain 3"/>
    <property type="match status" value="1"/>
</dbReference>
<dbReference type="PROSITE" id="PS50902">
    <property type="entry name" value="FLAVODOXIN_LIKE"/>
    <property type="match status" value="1"/>
</dbReference>
<dbReference type="InterPro" id="IPR008254">
    <property type="entry name" value="Flavodoxin/NO_synth"/>
</dbReference>
<dbReference type="InterPro" id="IPR017938">
    <property type="entry name" value="Riboflavin_synthase-like_b-brl"/>
</dbReference>
<evidence type="ECO:0000259" key="10">
    <source>
        <dbReference type="PROSITE" id="PS51384"/>
    </source>
</evidence>
<dbReference type="SUPFAM" id="SSF52343">
    <property type="entry name" value="Ferredoxin reductase-like, C-terminal NADP-linked domain"/>
    <property type="match status" value="1"/>
</dbReference>
<dbReference type="GeneID" id="94289621"/>
<dbReference type="InterPro" id="IPR001094">
    <property type="entry name" value="Flavdoxin-like"/>
</dbReference>
<dbReference type="Gene3D" id="3.40.50.80">
    <property type="entry name" value="Nucleotide-binding domain of ferredoxin-NADP reductase (FNR) module"/>
    <property type="match status" value="1"/>
</dbReference>
<dbReference type="AlphaFoldDB" id="A0A836L6S5"/>
<dbReference type="InterPro" id="IPR001433">
    <property type="entry name" value="OxRdtase_FAD/NAD-bd"/>
</dbReference>
<dbReference type="InterPro" id="IPR039261">
    <property type="entry name" value="FNR_nucleotide-bd"/>
</dbReference>
<evidence type="ECO:0000256" key="5">
    <source>
        <dbReference type="ARBA" id="ARBA00022827"/>
    </source>
</evidence>
<keyword evidence="3" id="KW-0285">Flavoprotein</keyword>
<dbReference type="PRINTS" id="PR00369">
    <property type="entry name" value="FLAVODOXIN"/>
</dbReference>
<keyword evidence="5" id="KW-0274">FAD</keyword>
<dbReference type="InterPro" id="IPR003097">
    <property type="entry name" value="CysJ-like_FAD-binding"/>
</dbReference>
<evidence type="ECO:0000256" key="6">
    <source>
        <dbReference type="ARBA" id="ARBA00022857"/>
    </source>
</evidence>
<dbReference type="Gene3D" id="2.40.30.10">
    <property type="entry name" value="Translation factors"/>
    <property type="match status" value="1"/>
</dbReference>
<dbReference type="InterPro" id="IPR023173">
    <property type="entry name" value="NADPH_Cyt_P450_Rdtase_alpha"/>
</dbReference>
<dbReference type="GO" id="GO:0010181">
    <property type="term" value="F:FMN binding"/>
    <property type="evidence" value="ECO:0007669"/>
    <property type="project" value="InterPro"/>
</dbReference>
<sequence length="649" mass="72474">MALFYIIVTALVVLAGYLYLRLNQATSKGYGAASATAASNPKSSWAASAGSAAPIAGNNTTLEHRKDVTVLFGSQTGTAEMFAKTLTREGAKLGVTIKVCDVESYETGDMENENLVILICATYGEGEPTDTMKDFHDWIMDDCRLVGEELEKVKYAVFGLGDRQYKYFCEEAIVMDRRFDELGAKRIFGLGCGDAGNGQLEEQFDEWCKDLWPAVGRALNTTLKENTEELVEPQCRIKYWEEAEAPLAFPKTASVLEPMQRLPVWVPVIRNEELLRHTEAGYSTRAIDFSISNTIISYQAGDHLGILPCNSDEVVAQYLHALSISDEEASRVFSLQDKKTLKNVFPARVSVRTALKWYIDLAGPPKKSTLRAFAHSCSDPAQKEELLRILRVGPEAQKEFSKLCGKLRNVHGFLRKFDTAKVPLSLFLELMPRIVPRYYSIATDLLATSTSVGTAVAILDGGLCTSMLAKLQVGDQVPVFVRKSHFHLPLRDKKRPVVMIGAGTGVAPFIGFIARRGVWMQKGAELGKAMLFFGCRRHDEDHIFEEYCTKALHEGHLSVLDVAYSRDQSEKVYVQHRMKERAAEIWEMLASGANIYVCGDAKRMAKDVEAELKRIVEVNGNMSRDEATEYIKNMETEERYLKDVWSSTL</sequence>
<dbReference type="SUPFAM" id="SSF52218">
    <property type="entry name" value="Flavoproteins"/>
    <property type="match status" value="1"/>
</dbReference>
<dbReference type="InterPro" id="IPR017927">
    <property type="entry name" value="FAD-bd_FR_type"/>
</dbReference>
<gene>
    <name evidence="11" type="ORF">JKF63_03542</name>
</gene>
<dbReference type="Pfam" id="PF00258">
    <property type="entry name" value="Flavodoxin_1"/>
    <property type="match status" value="1"/>
</dbReference>
<keyword evidence="12" id="KW-1185">Reference proteome</keyword>
<keyword evidence="6" id="KW-0521">NADP</keyword>
<dbReference type="PANTHER" id="PTHR19384:SF17">
    <property type="entry name" value="NADPH--CYTOCHROME P450 REDUCTASE"/>
    <property type="match status" value="1"/>
</dbReference>
<evidence type="ECO:0000259" key="9">
    <source>
        <dbReference type="PROSITE" id="PS50902"/>
    </source>
</evidence>
<dbReference type="EMBL" id="JAFJZO010000028">
    <property type="protein sequence ID" value="KAG5500449.1"/>
    <property type="molecule type" value="Genomic_DNA"/>
</dbReference>
<proteinExistence type="predicted"/>
<dbReference type="GO" id="GO:0050660">
    <property type="term" value="F:flavin adenine dinucleotide binding"/>
    <property type="evidence" value="ECO:0007669"/>
    <property type="project" value="TreeGrafter"/>
</dbReference>
<dbReference type="PROSITE" id="PS51384">
    <property type="entry name" value="FAD_FR"/>
    <property type="match status" value="1"/>
</dbReference>
<dbReference type="PANTHER" id="PTHR19384">
    <property type="entry name" value="NITRIC OXIDE SYNTHASE-RELATED"/>
    <property type="match status" value="1"/>
</dbReference>
<dbReference type="FunFam" id="1.20.990.10:FF:000001">
    <property type="entry name" value="NADPH--cytochrome P450 reductase"/>
    <property type="match status" value="1"/>
</dbReference>
<dbReference type="GO" id="GO:0003958">
    <property type="term" value="F:NADPH-hemoprotein reductase activity"/>
    <property type="evidence" value="ECO:0007669"/>
    <property type="project" value="UniProtKB-EC"/>
</dbReference>
<dbReference type="OrthoDB" id="1856718at2759"/>
<keyword evidence="4" id="KW-0288">FMN</keyword>
<organism evidence="11 12">
    <name type="scientific">Porcisia hertigi</name>
    <dbReference type="NCBI Taxonomy" id="2761500"/>
    <lineage>
        <taxon>Eukaryota</taxon>
        <taxon>Discoba</taxon>
        <taxon>Euglenozoa</taxon>
        <taxon>Kinetoplastea</taxon>
        <taxon>Metakinetoplastina</taxon>
        <taxon>Trypanosomatida</taxon>
        <taxon>Trypanosomatidae</taxon>
        <taxon>Leishmaniinae</taxon>
        <taxon>Porcisia</taxon>
    </lineage>
</organism>
<dbReference type="Pfam" id="PF00175">
    <property type="entry name" value="NAD_binding_1"/>
    <property type="match status" value="1"/>
</dbReference>
<dbReference type="Proteomes" id="UP000674318">
    <property type="component" value="Chromosome 28"/>
</dbReference>
<keyword evidence="7" id="KW-0560">Oxidoreductase</keyword>
<dbReference type="FunFam" id="3.40.50.80:FF:000001">
    <property type="entry name" value="NADPH--cytochrome P450 reductase 1"/>
    <property type="match status" value="1"/>
</dbReference>
<name>A0A836L6S5_9TRYP</name>
<comment type="cofactor">
    <cofactor evidence="1">
        <name>FMN</name>
        <dbReference type="ChEBI" id="CHEBI:58210"/>
    </cofactor>
</comment>
<dbReference type="KEGG" id="phet:94289621"/>
<dbReference type="InterPro" id="IPR029039">
    <property type="entry name" value="Flavoprotein-like_sf"/>
</dbReference>